<keyword evidence="2 5" id="KW-0812">Transmembrane</keyword>
<feature type="transmembrane region" description="Helical" evidence="5">
    <location>
        <begin position="99"/>
        <end position="120"/>
    </location>
</feature>
<dbReference type="AlphaFoldDB" id="A0A4Q7MV38"/>
<accession>A0A4Q7MV38</accession>
<dbReference type="InterPro" id="IPR051533">
    <property type="entry name" value="WaaL-like"/>
</dbReference>
<keyword evidence="3 5" id="KW-1133">Transmembrane helix</keyword>
<evidence type="ECO:0000256" key="3">
    <source>
        <dbReference type="ARBA" id="ARBA00022989"/>
    </source>
</evidence>
<feature type="transmembrane region" description="Helical" evidence="5">
    <location>
        <begin position="21"/>
        <end position="49"/>
    </location>
</feature>
<feature type="transmembrane region" description="Helical" evidence="5">
    <location>
        <begin position="69"/>
        <end position="87"/>
    </location>
</feature>
<sequence length="429" mass="48995">MRSIFLTDPEGLQIPVKEKGLYALFAGFMISFFLPGMPVVNNILFGLLFVYSFLFNTHGEKGWLLRRRLAVAGMIVFFLLQVLSVLYSSNKKEGLEMVVLRLPMLMFPIAIGTIRIGDLLKKRLMALWVMVMLLAAVVTFICSMVVVIRTGESSWFYNDSLTVAIGWQSSYFAILLTVTLYMFVYLIESGAWPFSRAISFVIGAFFLVFHFLLASRMNIILLYSSIFLYALYGMVLKRKYKLGLYIMSGLVLGALMLVLLFPKTINRFRELGYRQFDYSSRGVESHYDMEVKPDQWNGANIRLAVWQCGWELVQKHPVLGTGIGDKMDELMEAYKMNGFVMGVETRRNLHNTYLDVLVATGFTGLILFLLAWIILPLLYCLKSRDWLGACIIVALAFGCITETYIDRSQGNYMLGFLITFIVSCRRQDQ</sequence>
<keyword evidence="8" id="KW-1185">Reference proteome</keyword>
<feature type="transmembrane region" description="Helical" evidence="5">
    <location>
        <begin position="220"/>
        <end position="236"/>
    </location>
</feature>
<dbReference type="OrthoDB" id="1631746at2"/>
<feature type="transmembrane region" description="Helical" evidence="5">
    <location>
        <begin position="193"/>
        <end position="213"/>
    </location>
</feature>
<dbReference type="GO" id="GO:0016874">
    <property type="term" value="F:ligase activity"/>
    <property type="evidence" value="ECO:0007669"/>
    <property type="project" value="UniProtKB-KW"/>
</dbReference>
<feature type="transmembrane region" description="Helical" evidence="5">
    <location>
        <begin position="169"/>
        <end position="187"/>
    </location>
</feature>
<organism evidence="7 8">
    <name type="scientific">Pseudobacter ginsenosidimutans</name>
    <dbReference type="NCBI Taxonomy" id="661488"/>
    <lineage>
        <taxon>Bacteria</taxon>
        <taxon>Pseudomonadati</taxon>
        <taxon>Bacteroidota</taxon>
        <taxon>Chitinophagia</taxon>
        <taxon>Chitinophagales</taxon>
        <taxon>Chitinophagaceae</taxon>
        <taxon>Pseudobacter</taxon>
    </lineage>
</organism>
<dbReference type="PANTHER" id="PTHR37422">
    <property type="entry name" value="TEICHURONIC ACID BIOSYNTHESIS PROTEIN TUAE"/>
    <property type="match status" value="1"/>
</dbReference>
<feature type="transmembrane region" description="Helical" evidence="5">
    <location>
        <begin position="126"/>
        <end position="148"/>
    </location>
</feature>
<dbReference type="GO" id="GO:0016020">
    <property type="term" value="C:membrane"/>
    <property type="evidence" value="ECO:0007669"/>
    <property type="project" value="UniProtKB-SubCell"/>
</dbReference>
<comment type="caution">
    <text evidence="7">The sequence shown here is derived from an EMBL/GenBank/DDBJ whole genome shotgun (WGS) entry which is preliminary data.</text>
</comment>
<evidence type="ECO:0000259" key="6">
    <source>
        <dbReference type="Pfam" id="PF04932"/>
    </source>
</evidence>
<keyword evidence="7" id="KW-0436">Ligase</keyword>
<evidence type="ECO:0000256" key="1">
    <source>
        <dbReference type="ARBA" id="ARBA00004141"/>
    </source>
</evidence>
<evidence type="ECO:0000313" key="7">
    <source>
        <dbReference type="EMBL" id="RZS70963.1"/>
    </source>
</evidence>
<name>A0A4Q7MV38_9BACT</name>
<dbReference type="Pfam" id="PF04932">
    <property type="entry name" value="Wzy_C"/>
    <property type="match status" value="1"/>
</dbReference>
<protein>
    <submittedName>
        <fullName evidence="7">O-antigen ligase</fullName>
    </submittedName>
</protein>
<evidence type="ECO:0000313" key="8">
    <source>
        <dbReference type="Proteomes" id="UP000293874"/>
    </source>
</evidence>
<evidence type="ECO:0000256" key="4">
    <source>
        <dbReference type="ARBA" id="ARBA00023136"/>
    </source>
</evidence>
<evidence type="ECO:0000256" key="2">
    <source>
        <dbReference type="ARBA" id="ARBA00022692"/>
    </source>
</evidence>
<comment type="subcellular location">
    <subcellularLocation>
        <location evidence="1">Membrane</location>
        <topology evidence="1">Multi-pass membrane protein</topology>
    </subcellularLocation>
</comment>
<feature type="transmembrane region" description="Helical" evidence="5">
    <location>
        <begin position="386"/>
        <end position="405"/>
    </location>
</feature>
<feature type="transmembrane region" description="Helical" evidence="5">
    <location>
        <begin position="353"/>
        <end position="374"/>
    </location>
</feature>
<dbReference type="PANTHER" id="PTHR37422:SF13">
    <property type="entry name" value="LIPOPOLYSACCHARIDE BIOSYNTHESIS PROTEIN PA4999-RELATED"/>
    <property type="match status" value="1"/>
</dbReference>
<gene>
    <name evidence="7" type="ORF">EV199_2862</name>
</gene>
<dbReference type="EMBL" id="SGXA01000002">
    <property type="protein sequence ID" value="RZS70963.1"/>
    <property type="molecule type" value="Genomic_DNA"/>
</dbReference>
<reference evidence="7 8" key="1">
    <citation type="submission" date="2019-02" db="EMBL/GenBank/DDBJ databases">
        <title>Genomic Encyclopedia of Type Strains, Phase IV (KMG-IV): sequencing the most valuable type-strain genomes for metagenomic binning, comparative biology and taxonomic classification.</title>
        <authorList>
            <person name="Goeker M."/>
        </authorList>
    </citation>
    <scope>NUCLEOTIDE SEQUENCE [LARGE SCALE GENOMIC DNA]</scope>
    <source>
        <strain evidence="7 8">DSM 18116</strain>
    </source>
</reference>
<dbReference type="InterPro" id="IPR007016">
    <property type="entry name" value="O-antigen_ligase-rel_domated"/>
</dbReference>
<dbReference type="RefSeq" id="WP_130541507.1">
    <property type="nucleotide sequence ID" value="NZ_CP042431.1"/>
</dbReference>
<dbReference type="Proteomes" id="UP000293874">
    <property type="component" value="Unassembled WGS sequence"/>
</dbReference>
<keyword evidence="4 5" id="KW-0472">Membrane</keyword>
<evidence type="ECO:0000256" key="5">
    <source>
        <dbReference type="SAM" id="Phobius"/>
    </source>
</evidence>
<feature type="transmembrane region" description="Helical" evidence="5">
    <location>
        <begin position="242"/>
        <end position="261"/>
    </location>
</feature>
<feature type="domain" description="O-antigen ligase-related" evidence="6">
    <location>
        <begin position="204"/>
        <end position="369"/>
    </location>
</feature>
<proteinExistence type="predicted"/>